<organism evidence="1 2">
    <name type="scientific">Boeremia exigua</name>
    <dbReference type="NCBI Taxonomy" id="749465"/>
    <lineage>
        <taxon>Eukaryota</taxon>
        <taxon>Fungi</taxon>
        <taxon>Dikarya</taxon>
        <taxon>Ascomycota</taxon>
        <taxon>Pezizomycotina</taxon>
        <taxon>Dothideomycetes</taxon>
        <taxon>Pleosporomycetidae</taxon>
        <taxon>Pleosporales</taxon>
        <taxon>Pleosporineae</taxon>
        <taxon>Didymellaceae</taxon>
        <taxon>Boeremia</taxon>
    </lineage>
</organism>
<proteinExistence type="predicted"/>
<keyword evidence="2" id="KW-1185">Reference proteome</keyword>
<protein>
    <submittedName>
        <fullName evidence="1">Uncharacterized protein</fullName>
    </submittedName>
</protein>
<reference evidence="1" key="1">
    <citation type="submission" date="2022-11" db="EMBL/GenBank/DDBJ databases">
        <title>Genome Sequence of Boeremia exigua.</title>
        <authorList>
            <person name="Buettner E."/>
        </authorList>
    </citation>
    <scope>NUCLEOTIDE SEQUENCE</scope>
    <source>
        <strain evidence="1">CU02</strain>
    </source>
</reference>
<dbReference type="Proteomes" id="UP001153331">
    <property type="component" value="Unassembled WGS sequence"/>
</dbReference>
<comment type="caution">
    <text evidence="1">The sequence shown here is derived from an EMBL/GenBank/DDBJ whole genome shotgun (WGS) entry which is preliminary data.</text>
</comment>
<dbReference type="EMBL" id="JAPHNI010000138">
    <property type="protein sequence ID" value="KAJ8115481.1"/>
    <property type="molecule type" value="Genomic_DNA"/>
</dbReference>
<evidence type="ECO:0000313" key="2">
    <source>
        <dbReference type="Proteomes" id="UP001153331"/>
    </source>
</evidence>
<name>A0ACC2IK37_9PLEO</name>
<accession>A0ACC2IK37</accession>
<sequence>MPDYEVFDTVIVGMTVNRRPLWQHHDVAGSTSIPRIDLPQRQPSLSPTLLDASTVNHMQISAKFSRNNIRNPGPATVQMTGPK</sequence>
<gene>
    <name evidence="1" type="ORF">OPT61_g2894</name>
</gene>
<evidence type="ECO:0000313" key="1">
    <source>
        <dbReference type="EMBL" id="KAJ8115481.1"/>
    </source>
</evidence>